<dbReference type="Proteomes" id="UP000028058">
    <property type="component" value="Unassembled WGS sequence"/>
</dbReference>
<proteinExistence type="predicted"/>
<evidence type="ECO:0000313" key="1">
    <source>
        <dbReference type="EMBL" id="RKM92878.1"/>
    </source>
</evidence>
<keyword evidence="2" id="KW-1185">Reference proteome</keyword>
<dbReference type="InterPro" id="IPR046003">
    <property type="entry name" value="DUF5959"/>
</dbReference>
<name>A0A3R7ENC6_9ACTN</name>
<dbReference type="AlphaFoldDB" id="A0A3R7ENC6"/>
<sequence>MEEHVGDAGTGLSFTTWWSAPARGCGARPNRDEGGCTPDHHERARAAVTESDAVDLIHLEDADGDHCTVRVTGRFKPGVLTGHDILRADVLAHADFVDARLGLHLLQRDLDAWQRKLTGLAPGTEAGIGGDRGPSLVLHMHEDRSLSVTLHDPDRLSAVLWIRPQEKWIDEHHDRLEQVRQTWPSEVVETAPMTYEWRPARRS</sequence>
<dbReference type="EMBL" id="JNAD02000012">
    <property type="protein sequence ID" value="RKM92878.1"/>
    <property type="molecule type" value="Genomic_DNA"/>
</dbReference>
<accession>A0A3R7ENC6</accession>
<comment type="caution">
    <text evidence="1">The sequence shown here is derived from an EMBL/GenBank/DDBJ whole genome shotgun (WGS) entry which is preliminary data.</text>
</comment>
<organism evidence="1 2">
    <name type="scientific">Streptomyces xinghaiensis</name>
    <dbReference type="NCBI Taxonomy" id="1038928"/>
    <lineage>
        <taxon>Bacteria</taxon>
        <taxon>Bacillati</taxon>
        <taxon>Actinomycetota</taxon>
        <taxon>Actinomycetes</taxon>
        <taxon>Kitasatosporales</taxon>
        <taxon>Streptomycetaceae</taxon>
        <taxon>Streptomyces</taxon>
    </lineage>
</organism>
<dbReference type="Pfam" id="PF19384">
    <property type="entry name" value="DUF5959"/>
    <property type="match status" value="1"/>
</dbReference>
<evidence type="ECO:0000313" key="2">
    <source>
        <dbReference type="Proteomes" id="UP000028058"/>
    </source>
</evidence>
<protein>
    <submittedName>
        <fullName evidence="1">Uncharacterized protein</fullName>
    </submittedName>
</protein>
<reference evidence="1 2" key="1">
    <citation type="journal article" date="2014" name="Genome Announc.">
        <title>Draft Genome Sequence of Streptomyces fradiae ATCC 19609, a Strain Highly Sensitive to Antibiotics.</title>
        <authorList>
            <person name="Bekker O.B."/>
            <person name="Klimina K.M."/>
            <person name="Vatlin A.A."/>
            <person name="Zakharevich N.V."/>
            <person name="Kasianov A.S."/>
            <person name="Danilenko V.N."/>
        </authorList>
    </citation>
    <scope>NUCLEOTIDE SEQUENCE [LARGE SCALE GENOMIC DNA]</scope>
    <source>
        <strain evidence="1 2">ATCC 19609</strain>
    </source>
</reference>
<gene>
    <name evidence="1" type="ORF">SFRA_023510</name>
</gene>